<dbReference type="OrthoDB" id="8986900at2"/>
<organism evidence="4 5">
    <name type="scientific">Pandoraea aquatica</name>
    <dbReference type="NCBI Taxonomy" id="2508290"/>
    <lineage>
        <taxon>Bacteria</taxon>
        <taxon>Pseudomonadati</taxon>
        <taxon>Pseudomonadota</taxon>
        <taxon>Betaproteobacteria</taxon>
        <taxon>Burkholderiales</taxon>
        <taxon>Burkholderiaceae</taxon>
        <taxon>Pandoraea</taxon>
    </lineage>
</organism>
<proteinExistence type="predicted"/>
<dbReference type="EMBL" id="CABPSN010000012">
    <property type="protein sequence ID" value="VVE56457.1"/>
    <property type="molecule type" value="Genomic_DNA"/>
</dbReference>
<evidence type="ECO:0000259" key="3">
    <source>
        <dbReference type="Pfam" id="PF23536"/>
    </source>
</evidence>
<dbReference type="RefSeq" id="WP_150578380.1">
    <property type="nucleotide sequence ID" value="NZ_CABPSN010000012.1"/>
</dbReference>
<name>A0A5E4Z711_9BURK</name>
<feature type="chain" id="PRO_5022891438" description="TraK C-terminal domain-containing protein" evidence="2">
    <location>
        <begin position="28"/>
        <end position="312"/>
    </location>
</feature>
<keyword evidence="2" id="KW-0732">Signal</keyword>
<reference evidence="4 5" key="1">
    <citation type="submission" date="2019-08" db="EMBL/GenBank/DDBJ databases">
        <authorList>
            <person name="Peeters C."/>
        </authorList>
    </citation>
    <scope>NUCLEOTIDE SEQUENCE [LARGE SCALE GENOMIC DNA]</scope>
    <source>
        <strain evidence="4 5">LMG 31011</strain>
    </source>
</reference>
<dbReference type="Pfam" id="PF23536">
    <property type="entry name" value="TraK_C"/>
    <property type="match status" value="1"/>
</dbReference>
<keyword evidence="5" id="KW-1185">Reference proteome</keyword>
<evidence type="ECO:0000256" key="2">
    <source>
        <dbReference type="SAM" id="SignalP"/>
    </source>
</evidence>
<evidence type="ECO:0000256" key="1">
    <source>
        <dbReference type="SAM" id="MobiDB-lite"/>
    </source>
</evidence>
<feature type="domain" description="TraK C-terminal" evidence="3">
    <location>
        <begin position="209"/>
        <end position="304"/>
    </location>
</feature>
<gene>
    <name evidence="4" type="ORF">PAQ31011_05107</name>
</gene>
<dbReference type="Proteomes" id="UP000366819">
    <property type="component" value="Unassembled WGS sequence"/>
</dbReference>
<dbReference type="InterPro" id="IPR055397">
    <property type="entry name" value="TraK_C"/>
</dbReference>
<evidence type="ECO:0000313" key="4">
    <source>
        <dbReference type="EMBL" id="VVE56457.1"/>
    </source>
</evidence>
<accession>A0A5E4Z711</accession>
<protein>
    <recommendedName>
        <fullName evidence="3">TraK C-terminal domain-containing protein</fullName>
    </recommendedName>
</protein>
<feature type="signal peptide" evidence="2">
    <location>
        <begin position="1"/>
        <end position="27"/>
    </location>
</feature>
<feature type="region of interest" description="Disordered" evidence="1">
    <location>
        <begin position="35"/>
        <end position="62"/>
    </location>
</feature>
<dbReference type="AlphaFoldDB" id="A0A5E4Z711"/>
<sequence>MITRSLRHIPALLVVLLGQLVAPYARADGMPATADFAQPGPVASKPTPAPPKASKKGRDPLKVDHSIAVKDTPAKEIDLPGVLKVPGESLDTIDPSRAQRVSWTNGGSQTVYLSVDEPNRIQLPFKNPFIVQTSDIKIERRASGNNIYVYWPSLPAKPRQIFIEPPGGGPALGLQLVPKEISAQTILVTDDTGTVSGGQRAKSSGGDYITRIQDVMETVARGRSPDGYSQVEISLPPIAMNGLVVTVDSRFSDREGDVYVYTVRNPGQARATLREQEFDGPNVLAISIFPKPVLAPGEKTKVIVLARKREGK</sequence>
<evidence type="ECO:0000313" key="5">
    <source>
        <dbReference type="Proteomes" id="UP000366819"/>
    </source>
</evidence>